<organism evidence="2 3">
    <name type="scientific">Furculomyces boomerangus</name>
    <dbReference type="NCBI Taxonomy" id="61424"/>
    <lineage>
        <taxon>Eukaryota</taxon>
        <taxon>Fungi</taxon>
        <taxon>Fungi incertae sedis</taxon>
        <taxon>Zoopagomycota</taxon>
        <taxon>Kickxellomycotina</taxon>
        <taxon>Harpellomycetes</taxon>
        <taxon>Harpellales</taxon>
        <taxon>Harpellaceae</taxon>
        <taxon>Furculomyces</taxon>
    </lineage>
</organism>
<dbReference type="STRING" id="61424.A0A2T9Z0W6"/>
<evidence type="ECO:0000256" key="1">
    <source>
        <dbReference type="SAM" id="Phobius"/>
    </source>
</evidence>
<gene>
    <name evidence="2" type="ORF">BB559_001728</name>
</gene>
<reference evidence="2 3" key="1">
    <citation type="journal article" date="2018" name="MBio">
        <title>Comparative Genomics Reveals the Core Gene Toolbox for the Fungus-Insect Symbiosis.</title>
        <authorList>
            <person name="Wang Y."/>
            <person name="Stata M."/>
            <person name="Wang W."/>
            <person name="Stajich J.E."/>
            <person name="White M.M."/>
            <person name="Moncalvo J.M."/>
        </authorList>
    </citation>
    <scope>NUCLEOTIDE SEQUENCE [LARGE SCALE GENOMIC DNA]</scope>
    <source>
        <strain evidence="2 3">AUS-77-4</strain>
    </source>
</reference>
<keyword evidence="1" id="KW-1133">Transmembrane helix</keyword>
<evidence type="ECO:0000313" key="3">
    <source>
        <dbReference type="Proteomes" id="UP000245699"/>
    </source>
</evidence>
<dbReference type="AlphaFoldDB" id="A0A2T9Z0W6"/>
<evidence type="ECO:0000313" key="2">
    <source>
        <dbReference type="EMBL" id="PVU98230.1"/>
    </source>
</evidence>
<sequence length="112" mass="13336">MNPSNQENKSHWKTRKFVVDKNKIDKFRRRVDLIGNRPPPMLFRRFELFTYISMAAGAAYVILFHDFGDGPHIYSKARELFNIKKSEFWTLSDKERKELEERGSIVNKQSKN</sequence>
<dbReference type="OrthoDB" id="192748at2759"/>
<comment type="caution">
    <text evidence="2">The sequence shown here is derived from an EMBL/GenBank/DDBJ whole genome shotgun (WGS) entry which is preliminary data.</text>
</comment>
<keyword evidence="1" id="KW-0812">Transmembrane</keyword>
<accession>A0A2T9Z0W6</accession>
<keyword evidence="1" id="KW-0472">Membrane</keyword>
<name>A0A2T9Z0W6_9FUNG</name>
<proteinExistence type="predicted"/>
<dbReference type="Proteomes" id="UP000245699">
    <property type="component" value="Unassembled WGS sequence"/>
</dbReference>
<keyword evidence="3" id="KW-1185">Reference proteome</keyword>
<feature type="transmembrane region" description="Helical" evidence="1">
    <location>
        <begin position="48"/>
        <end position="68"/>
    </location>
</feature>
<dbReference type="EMBL" id="MBFT01000087">
    <property type="protein sequence ID" value="PVU98230.1"/>
    <property type="molecule type" value="Genomic_DNA"/>
</dbReference>
<protein>
    <submittedName>
        <fullName evidence="2">Uncharacterized protein</fullName>
    </submittedName>
</protein>